<dbReference type="PANTHER" id="PTHR45877:SF2">
    <property type="entry name" value="E3 UBIQUITIN-PROTEIN LIGASE SINA-RELATED"/>
    <property type="match status" value="1"/>
</dbReference>
<gene>
    <name evidence="7" type="ORF">Cfor_08684</name>
</gene>
<evidence type="ECO:0000256" key="1">
    <source>
        <dbReference type="ARBA" id="ARBA00009119"/>
    </source>
</evidence>
<dbReference type="Proteomes" id="UP000502823">
    <property type="component" value="Unassembled WGS sequence"/>
</dbReference>
<dbReference type="EMBL" id="BLKM01009497">
    <property type="protein sequence ID" value="GFG36874.1"/>
    <property type="molecule type" value="Genomic_DNA"/>
</dbReference>
<dbReference type="InParanoid" id="A0A6L2PXB1"/>
<comment type="similarity">
    <text evidence="1 5">Belongs to the SINA (Seven in absentia) family.</text>
</comment>
<organism evidence="7 8">
    <name type="scientific">Coptotermes formosanus</name>
    <name type="common">Formosan subterranean termite</name>
    <dbReference type="NCBI Taxonomy" id="36987"/>
    <lineage>
        <taxon>Eukaryota</taxon>
        <taxon>Metazoa</taxon>
        <taxon>Ecdysozoa</taxon>
        <taxon>Arthropoda</taxon>
        <taxon>Hexapoda</taxon>
        <taxon>Insecta</taxon>
        <taxon>Pterygota</taxon>
        <taxon>Neoptera</taxon>
        <taxon>Polyneoptera</taxon>
        <taxon>Dictyoptera</taxon>
        <taxon>Blattodea</taxon>
        <taxon>Blattoidea</taxon>
        <taxon>Termitoidae</taxon>
        <taxon>Rhinotermitidae</taxon>
        <taxon>Coptotermes</taxon>
    </lineage>
</organism>
<comment type="pathway">
    <text evidence="5">Protein modification; protein ubiquitination.</text>
</comment>
<dbReference type="AlphaFoldDB" id="A0A6L2PXB1"/>
<dbReference type="InterPro" id="IPR008974">
    <property type="entry name" value="TRAF-like"/>
</dbReference>
<sequence length="132" mass="14853">MRLGMQGEDIIFLATNITLSGALDWAMIQSCFGHHFLLTLQKNRSFFVGHQHFFATVQFIGSKEDAQKFSYKLELNGQSRRLTWQATPISIREVCSSAIMKADGLSLDNRTAQHFIDNDDLAIKVTISVVSD</sequence>
<keyword evidence="5" id="KW-0833">Ubl conjugation pathway</keyword>
<keyword evidence="2 5" id="KW-0479">Metal-binding</keyword>
<protein>
    <recommendedName>
        <fullName evidence="5">E3 ubiquitin-protein ligase</fullName>
        <ecNumber evidence="5">2.3.2.27</ecNumber>
    </recommendedName>
</protein>
<evidence type="ECO:0000256" key="5">
    <source>
        <dbReference type="RuleBase" id="RU201113"/>
    </source>
</evidence>
<dbReference type="InterPro" id="IPR004162">
    <property type="entry name" value="SINA-like_animal"/>
</dbReference>
<dbReference type="GO" id="GO:0043161">
    <property type="term" value="P:proteasome-mediated ubiquitin-dependent protein catabolic process"/>
    <property type="evidence" value="ECO:0007669"/>
    <property type="project" value="TreeGrafter"/>
</dbReference>
<dbReference type="GO" id="GO:0005737">
    <property type="term" value="C:cytoplasm"/>
    <property type="evidence" value="ECO:0007669"/>
    <property type="project" value="InterPro"/>
</dbReference>
<dbReference type="Pfam" id="PF03145">
    <property type="entry name" value="Sina_TRAF"/>
    <property type="match status" value="1"/>
</dbReference>
<dbReference type="Gene3D" id="2.60.210.10">
    <property type="entry name" value="Apoptosis, Tumor Necrosis Factor Receptor Associated Protein 2, Chain A"/>
    <property type="match status" value="1"/>
</dbReference>
<dbReference type="PANTHER" id="PTHR45877">
    <property type="entry name" value="E3 UBIQUITIN-PROTEIN LIGASE SIAH2"/>
    <property type="match status" value="1"/>
</dbReference>
<reference evidence="8" key="1">
    <citation type="submission" date="2020-01" db="EMBL/GenBank/DDBJ databases">
        <title>Draft genome sequence of the Termite Coptotermes fromosanus.</title>
        <authorList>
            <person name="Itakura S."/>
            <person name="Yosikawa Y."/>
            <person name="Umezawa K."/>
        </authorList>
    </citation>
    <scope>NUCLEOTIDE SEQUENCE [LARGE SCALE GENOMIC DNA]</scope>
</reference>
<comment type="caution">
    <text evidence="7">The sequence shown here is derived from an EMBL/GenBank/DDBJ whole genome shotgun (WGS) entry which is preliminary data.</text>
</comment>
<dbReference type="GO" id="GO:0016567">
    <property type="term" value="P:protein ubiquitination"/>
    <property type="evidence" value="ECO:0007669"/>
    <property type="project" value="UniProtKB-UniPathway"/>
</dbReference>
<comment type="domain">
    <text evidence="5">The RING-type zinc finger domain is essential for ubiquitin ligase activity.</text>
</comment>
<evidence type="ECO:0000313" key="7">
    <source>
        <dbReference type="EMBL" id="GFG36874.1"/>
    </source>
</evidence>
<dbReference type="EC" id="2.3.2.27" evidence="5"/>
<dbReference type="SUPFAM" id="SSF49599">
    <property type="entry name" value="TRAF domain-like"/>
    <property type="match status" value="1"/>
</dbReference>
<name>A0A6L2PXB1_COPFO</name>
<dbReference type="GO" id="GO:0061630">
    <property type="term" value="F:ubiquitin protein ligase activity"/>
    <property type="evidence" value="ECO:0007669"/>
    <property type="project" value="UniProtKB-EC"/>
</dbReference>
<comment type="catalytic activity">
    <reaction evidence="5">
        <text>S-ubiquitinyl-[E2 ubiquitin-conjugating enzyme]-L-cysteine + [acceptor protein]-L-lysine = [E2 ubiquitin-conjugating enzyme]-L-cysteine + N(6)-ubiquitinyl-[acceptor protein]-L-lysine.</text>
        <dbReference type="EC" id="2.3.2.27"/>
    </reaction>
</comment>
<keyword evidence="4 5" id="KW-0862">Zinc</keyword>
<evidence type="ECO:0000313" key="8">
    <source>
        <dbReference type="Proteomes" id="UP000502823"/>
    </source>
</evidence>
<evidence type="ECO:0000259" key="6">
    <source>
        <dbReference type="Pfam" id="PF03145"/>
    </source>
</evidence>
<comment type="domain">
    <text evidence="5">The SBD domain (substrate-binding domain) mediates the interaction with substrate proteins. It is related to the TRAF family.</text>
</comment>
<dbReference type="InterPro" id="IPR018121">
    <property type="entry name" value="7-in-absentia-prot_TRAF-dom"/>
</dbReference>
<keyword evidence="8" id="KW-1185">Reference proteome</keyword>
<proteinExistence type="inferred from homology"/>
<dbReference type="GO" id="GO:0031624">
    <property type="term" value="F:ubiquitin conjugating enzyme binding"/>
    <property type="evidence" value="ECO:0007669"/>
    <property type="project" value="TreeGrafter"/>
</dbReference>
<dbReference type="FunFam" id="2.60.210.10:FF:000002">
    <property type="entry name" value="E3 ubiquitin-protein ligase"/>
    <property type="match status" value="1"/>
</dbReference>
<dbReference type="GO" id="GO:0008270">
    <property type="term" value="F:zinc ion binding"/>
    <property type="evidence" value="ECO:0007669"/>
    <property type="project" value="UniProtKB-KW"/>
</dbReference>
<evidence type="ECO:0000256" key="2">
    <source>
        <dbReference type="ARBA" id="ARBA00022723"/>
    </source>
</evidence>
<evidence type="ECO:0000256" key="3">
    <source>
        <dbReference type="ARBA" id="ARBA00022771"/>
    </source>
</evidence>
<dbReference type="UniPathway" id="UPA00143"/>
<dbReference type="OrthoDB" id="941555at2759"/>
<comment type="function">
    <text evidence="5">E3 ubiquitin-protein ligase that mediates ubiquitination and subsequent proteasomal degradation of target proteins. E3 ubiquitin ligases accept ubiquitin from an E2 ubiquitin-conjugating enzyme in the form of a thioester and then directly transfers the ubiquitin to targeted substrates.</text>
</comment>
<feature type="non-terminal residue" evidence="7">
    <location>
        <position position="132"/>
    </location>
</feature>
<keyword evidence="3 5" id="KW-0863">Zinc-finger</keyword>
<accession>A0A6L2PXB1</accession>
<feature type="domain" description="Seven-in-absentia protein TRAF-like" evidence="6">
    <location>
        <begin position="29"/>
        <end position="126"/>
    </location>
</feature>
<evidence type="ECO:0000256" key="4">
    <source>
        <dbReference type="ARBA" id="ARBA00022833"/>
    </source>
</evidence>